<dbReference type="PANTHER" id="PTHR43877:SF2">
    <property type="entry name" value="AMINOALKYLPHOSPHONATE N-ACETYLTRANSFERASE-RELATED"/>
    <property type="match status" value="1"/>
</dbReference>
<evidence type="ECO:0000256" key="1">
    <source>
        <dbReference type="ARBA" id="ARBA00022679"/>
    </source>
</evidence>
<dbReference type="AlphaFoldDB" id="A0A017HV29"/>
<dbReference type="HOGENOM" id="CLU_099453_0_0_5"/>
<name>A0A017HV29_9RHOB</name>
<feature type="domain" description="N-acetyltransferase" evidence="3">
    <location>
        <begin position="1"/>
        <end position="162"/>
    </location>
</feature>
<protein>
    <recommendedName>
        <fullName evidence="3">N-acetyltransferase domain-containing protein</fullName>
    </recommendedName>
</protein>
<dbReference type="Gene3D" id="3.40.630.30">
    <property type="match status" value="1"/>
</dbReference>
<dbReference type="PROSITE" id="PS51186">
    <property type="entry name" value="GNAT"/>
    <property type="match status" value="1"/>
</dbReference>
<accession>A0A017HV29</accession>
<organism evidence="4 5">
    <name type="scientific">Rubellimicrobium mesophilum DSM 19309</name>
    <dbReference type="NCBI Taxonomy" id="442562"/>
    <lineage>
        <taxon>Bacteria</taxon>
        <taxon>Pseudomonadati</taxon>
        <taxon>Pseudomonadota</taxon>
        <taxon>Alphaproteobacteria</taxon>
        <taxon>Rhodobacterales</taxon>
        <taxon>Roseobacteraceae</taxon>
        <taxon>Rubellimicrobium</taxon>
    </lineage>
</organism>
<dbReference type="Proteomes" id="UP000019666">
    <property type="component" value="Unassembled WGS sequence"/>
</dbReference>
<dbReference type="RefSeq" id="WP_051521409.1">
    <property type="nucleotide sequence ID" value="NZ_KK088593.1"/>
</dbReference>
<dbReference type="OrthoDB" id="7992078at2"/>
<evidence type="ECO:0000313" key="4">
    <source>
        <dbReference type="EMBL" id="EYD77584.1"/>
    </source>
</evidence>
<dbReference type="InterPro" id="IPR050832">
    <property type="entry name" value="Bact_Acetyltransf"/>
</dbReference>
<dbReference type="STRING" id="442562.Rumeso_00750"/>
<evidence type="ECO:0000256" key="2">
    <source>
        <dbReference type="ARBA" id="ARBA00023315"/>
    </source>
</evidence>
<evidence type="ECO:0000259" key="3">
    <source>
        <dbReference type="PROSITE" id="PS51186"/>
    </source>
</evidence>
<proteinExistence type="predicted"/>
<evidence type="ECO:0000313" key="5">
    <source>
        <dbReference type="Proteomes" id="UP000019666"/>
    </source>
</evidence>
<dbReference type="SUPFAM" id="SSF55729">
    <property type="entry name" value="Acyl-CoA N-acyltransferases (Nat)"/>
    <property type="match status" value="1"/>
</dbReference>
<dbReference type="GO" id="GO:0016747">
    <property type="term" value="F:acyltransferase activity, transferring groups other than amino-acyl groups"/>
    <property type="evidence" value="ECO:0007669"/>
    <property type="project" value="InterPro"/>
</dbReference>
<dbReference type="PANTHER" id="PTHR43877">
    <property type="entry name" value="AMINOALKYLPHOSPHONATE N-ACETYLTRANSFERASE-RELATED-RELATED"/>
    <property type="match status" value="1"/>
</dbReference>
<keyword evidence="2" id="KW-0012">Acyltransferase</keyword>
<dbReference type="InterPro" id="IPR000182">
    <property type="entry name" value="GNAT_dom"/>
</dbReference>
<gene>
    <name evidence="4" type="ORF">Rumeso_00750</name>
</gene>
<comment type="caution">
    <text evidence="4">The sequence shown here is derived from an EMBL/GenBank/DDBJ whole genome shotgun (WGS) entry which is preliminary data.</text>
</comment>
<keyword evidence="5" id="KW-1185">Reference proteome</keyword>
<dbReference type="Pfam" id="PF00583">
    <property type="entry name" value="Acetyltransf_1"/>
    <property type="match status" value="1"/>
</dbReference>
<sequence>MIRTLDPAGDAEAVLDLYRRAADFLDLESGRTPDDAVVEEYFTDAPPGGDSTASLKLGLLEDGRLMGIVDLAFGYPSARDAYLGLMMFAREARGRGRGRAFLRHVEQAARNRGATRLLLAVLEANPRGRAFWESEGFGSPRVFPPARIGDRVHVRIRLHKSL</sequence>
<dbReference type="EMBL" id="AOSK01000024">
    <property type="protein sequence ID" value="EYD77584.1"/>
    <property type="molecule type" value="Genomic_DNA"/>
</dbReference>
<dbReference type="InterPro" id="IPR016181">
    <property type="entry name" value="Acyl_CoA_acyltransferase"/>
</dbReference>
<keyword evidence="1" id="KW-0808">Transferase</keyword>
<reference evidence="4 5" key="1">
    <citation type="submission" date="2013-02" db="EMBL/GenBank/DDBJ databases">
        <authorList>
            <person name="Fiebig A."/>
            <person name="Goeker M."/>
            <person name="Klenk H.-P.P."/>
        </authorList>
    </citation>
    <scope>NUCLEOTIDE SEQUENCE [LARGE SCALE GENOMIC DNA]</scope>
    <source>
        <strain evidence="4 5">DSM 19309</strain>
    </source>
</reference>